<name>A0A5E8HIQ8_9LEPT</name>
<dbReference type="EMBL" id="AOGX02000001">
    <property type="protein sequence ID" value="EOQ90787.1"/>
    <property type="molecule type" value="Genomic_DNA"/>
</dbReference>
<evidence type="ECO:0000313" key="2">
    <source>
        <dbReference type="Proteomes" id="UP000013996"/>
    </source>
</evidence>
<accession>A0A5E8HIQ8</accession>
<dbReference type="Pfam" id="PF05973">
    <property type="entry name" value="Gp49"/>
    <property type="match status" value="1"/>
</dbReference>
<dbReference type="InterPro" id="IPR009241">
    <property type="entry name" value="HigB-like"/>
</dbReference>
<protein>
    <submittedName>
        <fullName evidence="1">Gp49-like PF05973 family protein</fullName>
    </submittedName>
</protein>
<sequence>MSSVQKKWKILYFSEKKDIPSEIEIFINSKDERNQAKIFAWLDKLAELGPNLPRPYADLLIDGIHELRIKLSGSQIRILYFFCYKDYIILTNQFVKNTEKVPKAEISKAIKRRETFLQKYTEKNLKELNL</sequence>
<organism evidence="1 2">
    <name type="scientific">Leptospira yanagawae serovar Saopaulo str. Sao Paulo = ATCC 700523</name>
    <dbReference type="NCBI Taxonomy" id="1249483"/>
    <lineage>
        <taxon>Bacteria</taxon>
        <taxon>Pseudomonadati</taxon>
        <taxon>Spirochaetota</taxon>
        <taxon>Spirochaetia</taxon>
        <taxon>Leptospirales</taxon>
        <taxon>Leptospiraceae</taxon>
        <taxon>Leptospira</taxon>
    </lineage>
</organism>
<dbReference type="AlphaFoldDB" id="A0A5E8HIQ8"/>
<evidence type="ECO:0000313" key="1">
    <source>
        <dbReference type="EMBL" id="EOQ90787.1"/>
    </source>
</evidence>
<proteinExistence type="predicted"/>
<dbReference type="STRING" id="1249483.LEP1GSC202_2220"/>
<comment type="caution">
    <text evidence="1">The sequence shown here is derived from an EMBL/GenBank/DDBJ whole genome shotgun (WGS) entry which is preliminary data.</text>
</comment>
<dbReference type="Proteomes" id="UP000013996">
    <property type="component" value="Unassembled WGS sequence"/>
</dbReference>
<gene>
    <name evidence="1" type="ORF">LEP1GSC202_2220</name>
</gene>
<reference evidence="1 2" key="1">
    <citation type="submission" date="2013-04" db="EMBL/GenBank/DDBJ databases">
        <authorList>
            <person name="Harkins D.M."/>
            <person name="Durkin A.S."/>
            <person name="Brinkac L.M."/>
            <person name="Haft D.H."/>
            <person name="Selengut J.D."/>
            <person name="Sanka R."/>
            <person name="DePew J."/>
            <person name="Purushe J."/>
            <person name="Hartskeerl R.A."/>
            <person name="Ahmed A."/>
            <person name="van der Linden H."/>
            <person name="Goris M.G.A."/>
            <person name="Vinetz J.M."/>
            <person name="Sutton G.G."/>
            <person name="Nierman W.C."/>
            <person name="Fouts D.E."/>
        </authorList>
    </citation>
    <scope>NUCLEOTIDE SEQUENCE [LARGE SCALE GENOMIC DNA]</scope>
    <source>
        <strain evidence="1 2">Sao Paulo</strain>
    </source>
</reference>